<keyword evidence="4" id="KW-1015">Disulfide bond</keyword>
<keyword evidence="2" id="KW-0732">Signal</keyword>
<accession>A0A4R6BK69</accession>
<dbReference type="Proteomes" id="UP000295328">
    <property type="component" value="Unassembled WGS sequence"/>
</dbReference>
<feature type="transmembrane region" description="Helical" evidence="6">
    <location>
        <begin position="26"/>
        <end position="45"/>
    </location>
</feature>
<evidence type="ECO:0000259" key="7">
    <source>
        <dbReference type="PROSITE" id="PS51352"/>
    </source>
</evidence>
<dbReference type="Gene3D" id="3.40.30.10">
    <property type="entry name" value="Glutaredoxin"/>
    <property type="match status" value="1"/>
</dbReference>
<evidence type="ECO:0000313" key="9">
    <source>
        <dbReference type="Proteomes" id="UP000295328"/>
    </source>
</evidence>
<dbReference type="PANTHER" id="PTHR13887:SF14">
    <property type="entry name" value="DISULFIDE BOND FORMATION PROTEIN D"/>
    <property type="match status" value="1"/>
</dbReference>
<evidence type="ECO:0000256" key="1">
    <source>
        <dbReference type="ARBA" id="ARBA00005791"/>
    </source>
</evidence>
<dbReference type="EMBL" id="SCWE01000002">
    <property type="protein sequence ID" value="TDM02040.1"/>
    <property type="molecule type" value="Genomic_DNA"/>
</dbReference>
<dbReference type="InterPro" id="IPR013766">
    <property type="entry name" value="Thioredoxin_domain"/>
</dbReference>
<name>A0A4R6BK69_9STAP</name>
<keyword evidence="5" id="KW-0676">Redox-active center</keyword>
<comment type="similarity">
    <text evidence="1">Belongs to the thioredoxin family. DsbA subfamily.</text>
</comment>
<dbReference type="AlphaFoldDB" id="A0A4R6BK69"/>
<keyword evidence="3" id="KW-0560">Oxidoreductase</keyword>
<keyword evidence="6" id="KW-0472">Membrane</keyword>
<organism evidence="8 9">
    <name type="scientific">Macrococcus hajekii</name>
    <dbReference type="NCBI Taxonomy" id="198482"/>
    <lineage>
        <taxon>Bacteria</taxon>
        <taxon>Bacillati</taxon>
        <taxon>Bacillota</taxon>
        <taxon>Bacilli</taxon>
        <taxon>Bacillales</taxon>
        <taxon>Staphylococcaceae</taxon>
        <taxon>Macrococcus</taxon>
    </lineage>
</organism>
<dbReference type="InterPro" id="IPR036249">
    <property type="entry name" value="Thioredoxin-like_sf"/>
</dbReference>
<evidence type="ECO:0000256" key="3">
    <source>
        <dbReference type="ARBA" id="ARBA00023002"/>
    </source>
</evidence>
<dbReference type="InterPro" id="IPR012336">
    <property type="entry name" value="Thioredoxin-like_fold"/>
</dbReference>
<evidence type="ECO:0000256" key="6">
    <source>
        <dbReference type="SAM" id="Phobius"/>
    </source>
</evidence>
<feature type="domain" description="Thioredoxin" evidence="7">
    <location>
        <begin position="45"/>
        <end position="238"/>
    </location>
</feature>
<gene>
    <name evidence="8" type="ORF">ERX37_07510</name>
</gene>
<comment type="caution">
    <text evidence="8">The sequence shown here is derived from an EMBL/GenBank/DDBJ whole genome shotgun (WGS) entry which is preliminary data.</text>
</comment>
<evidence type="ECO:0000256" key="5">
    <source>
        <dbReference type="ARBA" id="ARBA00023284"/>
    </source>
</evidence>
<dbReference type="PROSITE" id="PS51352">
    <property type="entry name" value="THIOREDOXIN_2"/>
    <property type="match status" value="1"/>
</dbReference>
<keyword evidence="6" id="KW-0812">Transmembrane</keyword>
<evidence type="ECO:0000256" key="4">
    <source>
        <dbReference type="ARBA" id="ARBA00023157"/>
    </source>
</evidence>
<sequence length="238" mass="26524">MGYSIKFILYINCDEEIIMKNKSNMIFAMILALIVIAAIAAMVIFNQKNSSDEETANTETGEIDVTGQPMLGDESAPVTLVEFGDFMCPACKYYDMEIQPELIKKYVDKGDVKMYFINTPFHGEGSLIGAHAAEYVWKNEPTKYWAFHNALFEAQPATHEEGNNWLTKDVVKKAAEKVGVSDADQVTAAKEDTAVNKDIELYKKHNVTQTPTIVVDGKVVNDQLNIESLEKAIEAAKK</sequence>
<dbReference type="SUPFAM" id="SSF52833">
    <property type="entry name" value="Thioredoxin-like"/>
    <property type="match status" value="1"/>
</dbReference>
<evidence type="ECO:0000256" key="2">
    <source>
        <dbReference type="ARBA" id="ARBA00022729"/>
    </source>
</evidence>
<dbReference type="Pfam" id="PF13462">
    <property type="entry name" value="Thioredoxin_4"/>
    <property type="match status" value="1"/>
</dbReference>
<keyword evidence="6" id="KW-1133">Transmembrane helix</keyword>
<keyword evidence="9" id="KW-1185">Reference proteome</keyword>
<dbReference type="GO" id="GO:0016491">
    <property type="term" value="F:oxidoreductase activity"/>
    <property type="evidence" value="ECO:0007669"/>
    <property type="project" value="UniProtKB-KW"/>
</dbReference>
<reference evidence="8 9" key="1">
    <citation type="submission" date="2019-01" db="EMBL/GenBank/DDBJ databases">
        <title>Draft genome sequences of the type strains of six Macrococcus species.</title>
        <authorList>
            <person name="Mazhar S."/>
            <person name="Altermann E."/>
            <person name="Hill C."/>
            <person name="Mcauliffe O."/>
        </authorList>
    </citation>
    <scope>NUCLEOTIDE SEQUENCE [LARGE SCALE GENOMIC DNA]</scope>
    <source>
        <strain evidence="8 9">CCM4809</strain>
    </source>
</reference>
<proteinExistence type="inferred from homology"/>
<evidence type="ECO:0000313" key="8">
    <source>
        <dbReference type="EMBL" id="TDM02040.1"/>
    </source>
</evidence>
<dbReference type="OrthoDB" id="117402at2"/>
<protein>
    <submittedName>
        <fullName evidence="8">DsbA family protein</fullName>
    </submittedName>
</protein>
<dbReference type="PANTHER" id="PTHR13887">
    <property type="entry name" value="GLUTATHIONE S-TRANSFERASE KAPPA"/>
    <property type="match status" value="1"/>
</dbReference>